<dbReference type="GO" id="GO:0005509">
    <property type="term" value="F:calcium ion binding"/>
    <property type="evidence" value="ECO:0007669"/>
    <property type="project" value="InterPro"/>
</dbReference>
<keyword evidence="5" id="KW-1185">Reference proteome</keyword>
<evidence type="ECO:0000313" key="4">
    <source>
        <dbReference type="Ensembl" id="ENSCWAP00000007836.1"/>
    </source>
</evidence>
<dbReference type="AlphaFoldDB" id="A0A8C3W2Q2"/>
<dbReference type="InterPro" id="IPR011992">
    <property type="entry name" value="EF-hand-dom_pair"/>
</dbReference>
<evidence type="ECO:0000313" key="5">
    <source>
        <dbReference type="Proteomes" id="UP000694540"/>
    </source>
</evidence>
<dbReference type="InterPro" id="IPR043520">
    <property type="entry name" value="SPT21"/>
</dbReference>
<protein>
    <submittedName>
        <fullName evidence="4">Uncharacterized protein</fullName>
    </submittedName>
</protein>
<name>A0A8C3W2Q2_9CETA</name>
<evidence type="ECO:0000256" key="3">
    <source>
        <dbReference type="SAM" id="MobiDB-lite"/>
    </source>
</evidence>
<dbReference type="Proteomes" id="UP000694540">
    <property type="component" value="Unplaced"/>
</dbReference>
<dbReference type="Gene3D" id="1.10.238.10">
    <property type="entry name" value="EF-hand"/>
    <property type="match status" value="1"/>
</dbReference>
<organism evidence="4 5">
    <name type="scientific">Catagonus wagneri</name>
    <name type="common">Chacoan peccary</name>
    <dbReference type="NCBI Taxonomy" id="51154"/>
    <lineage>
        <taxon>Eukaryota</taxon>
        <taxon>Metazoa</taxon>
        <taxon>Chordata</taxon>
        <taxon>Craniata</taxon>
        <taxon>Vertebrata</taxon>
        <taxon>Euteleostomi</taxon>
        <taxon>Mammalia</taxon>
        <taxon>Eutheria</taxon>
        <taxon>Laurasiatheria</taxon>
        <taxon>Artiodactyla</taxon>
        <taxon>Suina</taxon>
        <taxon>Tayassuidae</taxon>
        <taxon>Catagonus</taxon>
    </lineage>
</organism>
<accession>A0A8C3W2Q2</accession>
<dbReference type="Ensembl" id="ENSCWAT00000008534.1">
    <property type="protein sequence ID" value="ENSCWAP00000007836.1"/>
    <property type="gene ID" value="ENSCWAG00000006075.1"/>
</dbReference>
<dbReference type="GeneTree" id="ENSGT00940000163904"/>
<reference evidence="4" key="2">
    <citation type="submission" date="2025-09" db="UniProtKB">
        <authorList>
            <consortium name="Ensembl"/>
        </authorList>
    </citation>
    <scope>IDENTIFICATION</scope>
</reference>
<dbReference type="PANTHER" id="PTHR47500:SF4">
    <property type="entry name" value="EF-HAND CALCIUM BINDING DOMAIN 15"/>
    <property type="match status" value="1"/>
</dbReference>
<dbReference type="InterPro" id="IPR018247">
    <property type="entry name" value="EF_Hand_1_Ca_BS"/>
</dbReference>
<sequence length="307" mass="33814">MNEQNGRRETGRKEKRNLRSPPCWGWDCGSRAGRNPKAPAKIAACYVPAFQDVFKLFSSSPAGTVDMRSMKAALCNAGVHLSPQMCEALGQADLDGDGSIGFKDFLGVLTDSHRLAQCLGEGNDRLCDPHDLQTLFLEMIFKLMSLGFVPYKSAQELMSYYSKNTGRSHAGLAFFCQATHPSDLSNAELARALQGLRKAGAPRAGPYSEIPNLNGRMQPECYRQNRTPSPEVQLPKSYRPSRPKHRLDCDLTPPAHPLCAYAGFLGQPLGCVRPSKMAPFPPILVQRQPFCPPPACLQRSAMKTLYK</sequence>
<reference evidence="4" key="1">
    <citation type="submission" date="2025-08" db="UniProtKB">
        <authorList>
            <consortium name="Ensembl"/>
        </authorList>
    </citation>
    <scope>IDENTIFICATION</scope>
</reference>
<dbReference type="SUPFAM" id="SSF47473">
    <property type="entry name" value="EF-hand"/>
    <property type="match status" value="1"/>
</dbReference>
<dbReference type="PROSITE" id="PS00018">
    <property type="entry name" value="EF_HAND_1"/>
    <property type="match status" value="1"/>
</dbReference>
<proteinExistence type="predicted"/>
<dbReference type="PANTHER" id="PTHR47500">
    <property type="entry name" value="EF-HAND CALCIUM-BINDING DOMAIN-CONTAINING PROTEIN"/>
    <property type="match status" value="1"/>
</dbReference>
<feature type="region of interest" description="Disordered" evidence="3">
    <location>
        <begin position="225"/>
        <end position="245"/>
    </location>
</feature>
<keyword evidence="2" id="KW-0106">Calcium</keyword>
<evidence type="ECO:0000256" key="2">
    <source>
        <dbReference type="ARBA" id="ARBA00022837"/>
    </source>
</evidence>
<keyword evidence="1" id="KW-0479">Metal-binding</keyword>
<evidence type="ECO:0000256" key="1">
    <source>
        <dbReference type="ARBA" id="ARBA00022723"/>
    </source>
</evidence>